<reference evidence="9 10" key="1">
    <citation type="journal article" date="2010" name="Microb. Ecol.">
        <title>Comparative genome analysis of Prevotella ruminicola and Prevotella bryantii: insights into their environmental niche.</title>
        <authorList>
            <consortium name="North American Consortium for Rumen Bacteria"/>
            <person name="Purushe J."/>
            <person name="Fouts D.E."/>
            <person name="Morrison M."/>
            <person name="White B.A."/>
            <person name="Mackie R.I."/>
            <person name="Coutinho P.M."/>
            <person name="Henrissat B."/>
            <person name="Nelson K.E."/>
        </authorList>
    </citation>
    <scope>NUCLEOTIDE SEQUENCE [LARGE SCALE GENOMIC DNA]</scope>
    <source>
        <strain evidence="9 10">B14</strain>
    </source>
</reference>
<evidence type="ECO:0000313" key="9">
    <source>
        <dbReference type="EMBL" id="EFI71220.1"/>
    </source>
</evidence>
<dbReference type="InterPro" id="IPR029149">
    <property type="entry name" value="Creatin/AminoP/Spt16_N"/>
</dbReference>
<dbReference type="GO" id="GO:0006508">
    <property type="term" value="P:proteolysis"/>
    <property type="evidence" value="ECO:0007669"/>
    <property type="project" value="TreeGrafter"/>
</dbReference>
<dbReference type="Proteomes" id="UP000004524">
    <property type="component" value="Unassembled WGS sequence"/>
</dbReference>
<evidence type="ECO:0000256" key="5">
    <source>
        <dbReference type="ARBA" id="ARBA00022723"/>
    </source>
</evidence>
<protein>
    <recommendedName>
        <fullName evidence="4">Xaa-Pro aminopeptidase</fullName>
        <ecNumber evidence="4">3.4.11.9</ecNumber>
    </recommendedName>
</protein>
<keyword evidence="7" id="KW-0464">Manganese</keyword>
<keyword evidence="10" id="KW-1185">Reference proteome</keyword>
<dbReference type="SMART" id="SM01011">
    <property type="entry name" value="AMP_N"/>
    <property type="match status" value="1"/>
</dbReference>
<comment type="caution">
    <text evidence="9">The sequence shown here is derived from an EMBL/GenBank/DDBJ whole genome shotgun (WGS) entry which is preliminary data.</text>
</comment>
<dbReference type="PANTHER" id="PTHR43226:SF4">
    <property type="entry name" value="XAA-PRO AMINOPEPTIDASE 3"/>
    <property type="match status" value="1"/>
</dbReference>
<gene>
    <name evidence="9" type="primary">pepP</name>
    <name evidence="9" type="ORF">PBR_2510</name>
</gene>
<evidence type="ECO:0000256" key="2">
    <source>
        <dbReference type="ARBA" id="ARBA00001936"/>
    </source>
</evidence>
<dbReference type="SUPFAM" id="SSF53092">
    <property type="entry name" value="Creatinase/prolidase N-terminal domain"/>
    <property type="match status" value="1"/>
</dbReference>
<evidence type="ECO:0000256" key="7">
    <source>
        <dbReference type="ARBA" id="ARBA00023211"/>
    </source>
</evidence>
<name>D8DZF0_9BACT</name>
<proteinExistence type="inferred from homology"/>
<dbReference type="Pfam" id="PF05195">
    <property type="entry name" value="AMP_N"/>
    <property type="match status" value="1"/>
</dbReference>
<dbReference type="InterPro" id="IPR000994">
    <property type="entry name" value="Pept_M24"/>
</dbReference>
<dbReference type="InterPro" id="IPR007865">
    <property type="entry name" value="Aminopep_P_N"/>
</dbReference>
<comment type="cofactor">
    <cofactor evidence="2">
        <name>Mn(2+)</name>
        <dbReference type="ChEBI" id="CHEBI:29035"/>
    </cofactor>
</comment>
<evidence type="ECO:0000256" key="6">
    <source>
        <dbReference type="ARBA" id="ARBA00022801"/>
    </source>
</evidence>
<dbReference type="EMBL" id="ADWO01000083">
    <property type="protein sequence ID" value="EFI71220.1"/>
    <property type="molecule type" value="Genomic_DNA"/>
</dbReference>
<dbReference type="GO" id="GO:0005829">
    <property type="term" value="C:cytosol"/>
    <property type="evidence" value="ECO:0007669"/>
    <property type="project" value="TreeGrafter"/>
</dbReference>
<sequence length="512" mass="58220">MFKFNFISKLLNIDNFKVNIPFYCKVTIFLPKKVLPLPKVYDFITNMFNKQTYIERREELKKLVGSGVIILFGNNESPCNFPNNSYYPFRQDSSFLYYFGQKRDGLVGVIDIDNNIETLVGDDIEIEDIVWYGKVDSVHDMAEQVGVANTAPMKTLKTICNTAMAAKRKIHYLPPYRYDIKLQIFDLMGIHPNQQKEEASMNLIQAIVKMRSSKTTEEIEELERAAVIGYKMHTTAMRLTKPGVTEKFVGGQVDGVANSYGAMVSFPTIFSQHGEIMHGNPSMNILESGRLALCDAGAETINHYCSDNTRTFPVNGKFSQRQLEIYSIVESCHDLTLKLAKPGVKYWDVHFAVCKHMTDKLKELGLMKGDTEEAVAAGAHAMFLPHGLGHMMGMDVHDMENFDQINVGFDEETRPNLEQFGTNCLRMGRKLEEGFVVTDEPGIYFIPALIDEWKASGHCKEFINFDKLETYKDFGGIRIEDDVLITKDGCRFIGKDRIPYHPKDVENFMANN</sequence>
<evidence type="ECO:0000313" key="10">
    <source>
        <dbReference type="Proteomes" id="UP000004524"/>
    </source>
</evidence>
<comment type="catalytic activity">
    <reaction evidence="1">
        <text>Release of any N-terminal amino acid, including proline, that is linked to proline, even from a dipeptide or tripeptide.</text>
        <dbReference type="EC" id="3.4.11.9"/>
    </reaction>
</comment>
<evidence type="ECO:0000259" key="8">
    <source>
        <dbReference type="SMART" id="SM01011"/>
    </source>
</evidence>
<dbReference type="AlphaFoldDB" id="D8DZF0"/>
<dbReference type="Gene3D" id="3.40.350.10">
    <property type="entry name" value="Creatinase/prolidase N-terminal domain"/>
    <property type="match status" value="1"/>
</dbReference>
<dbReference type="GO" id="GO:0030145">
    <property type="term" value="F:manganese ion binding"/>
    <property type="evidence" value="ECO:0007669"/>
    <property type="project" value="InterPro"/>
</dbReference>
<dbReference type="GO" id="GO:0070006">
    <property type="term" value="F:metalloaminopeptidase activity"/>
    <property type="evidence" value="ECO:0007669"/>
    <property type="project" value="InterPro"/>
</dbReference>
<dbReference type="SUPFAM" id="SSF55920">
    <property type="entry name" value="Creatinase/aminopeptidase"/>
    <property type="match status" value="1"/>
</dbReference>
<accession>D8DZF0</accession>
<evidence type="ECO:0000256" key="1">
    <source>
        <dbReference type="ARBA" id="ARBA00001424"/>
    </source>
</evidence>
<evidence type="ECO:0000256" key="4">
    <source>
        <dbReference type="ARBA" id="ARBA00012574"/>
    </source>
</evidence>
<comment type="similarity">
    <text evidence="3">Belongs to the peptidase M24B family.</text>
</comment>
<feature type="domain" description="Aminopeptidase P N-terminal" evidence="8">
    <location>
        <begin position="48"/>
        <end position="181"/>
    </location>
</feature>
<dbReference type="Gene3D" id="3.90.230.10">
    <property type="entry name" value="Creatinase/methionine aminopeptidase superfamily"/>
    <property type="match status" value="1"/>
</dbReference>
<dbReference type="Pfam" id="PF00557">
    <property type="entry name" value="Peptidase_M24"/>
    <property type="match status" value="1"/>
</dbReference>
<organism evidence="9 10">
    <name type="scientific">Segatella baroniae B14</name>
    <dbReference type="NCBI Taxonomy" id="752555"/>
    <lineage>
        <taxon>Bacteria</taxon>
        <taxon>Pseudomonadati</taxon>
        <taxon>Bacteroidota</taxon>
        <taxon>Bacteroidia</taxon>
        <taxon>Bacteroidales</taxon>
        <taxon>Prevotellaceae</taxon>
        <taxon>Segatella</taxon>
    </lineage>
</organism>
<dbReference type="InterPro" id="IPR052433">
    <property type="entry name" value="X-Pro_dipept-like"/>
</dbReference>
<dbReference type="EC" id="3.4.11.9" evidence="4"/>
<keyword evidence="5" id="KW-0479">Metal-binding</keyword>
<evidence type="ECO:0000256" key="3">
    <source>
        <dbReference type="ARBA" id="ARBA00008766"/>
    </source>
</evidence>
<dbReference type="STRING" id="77095.SAMN05216455_101384"/>
<dbReference type="InterPro" id="IPR036005">
    <property type="entry name" value="Creatinase/aminopeptidase-like"/>
</dbReference>
<dbReference type="CDD" id="cd01087">
    <property type="entry name" value="Prolidase"/>
    <property type="match status" value="1"/>
</dbReference>
<dbReference type="PANTHER" id="PTHR43226">
    <property type="entry name" value="XAA-PRO AMINOPEPTIDASE 3"/>
    <property type="match status" value="1"/>
</dbReference>
<keyword evidence="6" id="KW-0378">Hydrolase</keyword>